<dbReference type="Proteomes" id="UP000192911">
    <property type="component" value="Unassembled WGS sequence"/>
</dbReference>
<proteinExistence type="predicted"/>
<name>A0A1X7H569_TRICW</name>
<feature type="chain" id="PRO_5012733514" description="DUF4148 domain-containing protein" evidence="2">
    <location>
        <begin position="23"/>
        <end position="116"/>
    </location>
</feature>
<evidence type="ECO:0000256" key="1">
    <source>
        <dbReference type="SAM" id="MobiDB-lite"/>
    </source>
</evidence>
<dbReference type="InterPro" id="IPR025421">
    <property type="entry name" value="DUF4148"/>
</dbReference>
<feature type="signal peptide" evidence="2">
    <location>
        <begin position="1"/>
        <end position="22"/>
    </location>
</feature>
<organism evidence="3 4">
    <name type="scientific">Trinickia caryophylli</name>
    <name type="common">Paraburkholderia caryophylli</name>
    <dbReference type="NCBI Taxonomy" id="28094"/>
    <lineage>
        <taxon>Bacteria</taxon>
        <taxon>Pseudomonadati</taxon>
        <taxon>Pseudomonadota</taxon>
        <taxon>Betaproteobacteria</taxon>
        <taxon>Burkholderiales</taxon>
        <taxon>Burkholderiaceae</taxon>
        <taxon>Trinickia</taxon>
    </lineage>
</organism>
<dbReference type="RefSeq" id="WP_085230521.1">
    <property type="nucleotide sequence ID" value="NZ_BSQD01000019.1"/>
</dbReference>
<evidence type="ECO:0000313" key="4">
    <source>
        <dbReference type="Proteomes" id="UP000192911"/>
    </source>
</evidence>
<feature type="compositionally biased region" description="Polar residues" evidence="1">
    <location>
        <begin position="99"/>
        <end position="116"/>
    </location>
</feature>
<dbReference type="OrthoDB" id="9034330at2"/>
<gene>
    <name evidence="3" type="ORF">SAMN06295900_12195</name>
</gene>
<protein>
    <recommendedName>
        <fullName evidence="5">DUF4148 domain-containing protein</fullName>
    </recommendedName>
</protein>
<evidence type="ECO:0008006" key="5">
    <source>
        <dbReference type="Google" id="ProtNLM"/>
    </source>
</evidence>
<evidence type="ECO:0000313" key="3">
    <source>
        <dbReference type="EMBL" id="SMF79775.1"/>
    </source>
</evidence>
<dbReference type="AlphaFoldDB" id="A0A1X7H569"/>
<dbReference type="GeneID" id="95548285"/>
<keyword evidence="4" id="KW-1185">Reference proteome</keyword>
<dbReference type="EMBL" id="FXAH01000021">
    <property type="protein sequence ID" value="SMF79775.1"/>
    <property type="molecule type" value="Genomic_DNA"/>
</dbReference>
<keyword evidence="2" id="KW-0732">Signal</keyword>
<accession>A0A1X7H569</accession>
<feature type="region of interest" description="Disordered" evidence="1">
    <location>
        <begin position="75"/>
        <end position="116"/>
    </location>
</feature>
<evidence type="ECO:0000256" key="2">
    <source>
        <dbReference type="SAM" id="SignalP"/>
    </source>
</evidence>
<dbReference type="Pfam" id="PF13663">
    <property type="entry name" value="DUF4148"/>
    <property type="match status" value="1"/>
</dbReference>
<reference evidence="4" key="1">
    <citation type="submission" date="2017-04" db="EMBL/GenBank/DDBJ databases">
        <authorList>
            <person name="Varghese N."/>
            <person name="Submissions S."/>
        </authorList>
    </citation>
    <scope>NUCLEOTIDE SEQUENCE [LARGE SCALE GENOMIC DNA]</scope>
    <source>
        <strain evidence="4">Ballard 720</strain>
    </source>
</reference>
<sequence length="116" mass="11869">MKSIVKAAAVALVLAAPVASFAQASANRPLTRAEVRADLERVVAAGYRPTDWLHYPGNIQAVEARLAAQDAAAGAAPQADATGVGGVQASAESGRPSLSDGTRSSYSPPVTIYQHN</sequence>